<organism evidence="5 6">
    <name type="scientific">Shewanella seohaensis</name>
    <dbReference type="NCBI Taxonomy" id="755175"/>
    <lineage>
        <taxon>Bacteria</taxon>
        <taxon>Pseudomonadati</taxon>
        <taxon>Pseudomonadota</taxon>
        <taxon>Gammaproteobacteria</taxon>
        <taxon>Alteromonadales</taxon>
        <taxon>Shewanellaceae</taxon>
        <taxon>Shewanella</taxon>
    </lineage>
</organism>
<dbReference type="PANTHER" id="PTHR35936">
    <property type="entry name" value="MEMBRANE-BOUND LYTIC MUREIN TRANSGLYCOSYLASE F"/>
    <property type="match status" value="1"/>
</dbReference>
<gene>
    <name evidence="5" type="ORF">ACE02L_02860</name>
</gene>
<reference evidence="5 6" key="1">
    <citation type="submission" date="2024-09" db="EMBL/GenBank/DDBJ databases">
        <authorList>
            <person name="Zhang Y."/>
        </authorList>
    </citation>
    <scope>NUCLEOTIDE SEQUENCE [LARGE SCALE GENOMIC DNA]</scope>
    <source>
        <strain evidence="5 6">SH314</strain>
    </source>
</reference>
<dbReference type="Pfam" id="PF00497">
    <property type="entry name" value="SBP_bac_3"/>
    <property type="match status" value="1"/>
</dbReference>
<protein>
    <submittedName>
        <fullName evidence="5">Substrate-binding periplasmic protein</fullName>
    </submittedName>
</protein>
<dbReference type="RefSeq" id="WP_374918348.1">
    <property type="nucleotide sequence ID" value="NZ_JBHFGJ010000001.1"/>
</dbReference>
<dbReference type="InterPro" id="IPR001638">
    <property type="entry name" value="Solute-binding_3/MltF_N"/>
</dbReference>
<evidence type="ECO:0000313" key="6">
    <source>
        <dbReference type="Proteomes" id="UP001576726"/>
    </source>
</evidence>
<comment type="caution">
    <text evidence="5">The sequence shown here is derived from an EMBL/GenBank/DDBJ whole genome shotgun (WGS) entry which is preliminary data.</text>
</comment>
<feature type="domain" description="Solute-binding protein family 3/N-terminal" evidence="4">
    <location>
        <begin position="48"/>
        <end position="278"/>
    </location>
</feature>
<dbReference type="Gene3D" id="3.40.190.10">
    <property type="entry name" value="Periplasmic binding protein-like II"/>
    <property type="match status" value="2"/>
</dbReference>
<feature type="transmembrane region" description="Helical" evidence="3">
    <location>
        <begin position="12"/>
        <end position="34"/>
    </location>
</feature>
<keyword evidence="2" id="KW-0732">Signal</keyword>
<dbReference type="Proteomes" id="UP001576726">
    <property type="component" value="Unassembled WGS sequence"/>
</dbReference>
<evidence type="ECO:0000256" key="1">
    <source>
        <dbReference type="ARBA" id="ARBA00010333"/>
    </source>
</evidence>
<name>A0ABV4VR63_9GAMM</name>
<dbReference type="PANTHER" id="PTHR35936:SF20">
    <property type="entry name" value="ABC TRANSPORTER ARGININE-BINDING PROTEIN 2-RELATED"/>
    <property type="match status" value="1"/>
</dbReference>
<keyword evidence="3" id="KW-0472">Membrane</keyword>
<keyword evidence="3" id="KW-0812">Transmembrane</keyword>
<dbReference type="SMART" id="SM00062">
    <property type="entry name" value="PBPb"/>
    <property type="match status" value="1"/>
</dbReference>
<evidence type="ECO:0000256" key="2">
    <source>
        <dbReference type="ARBA" id="ARBA00022729"/>
    </source>
</evidence>
<keyword evidence="3" id="KW-1133">Transmembrane helix</keyword>
<sequence length="303" mass="34323">MRTRTTDYGATIVPRFVFQLSHILLLCIFVFPALGVPSEAGAPVCLNPLKVGYNDWPPYAWEDPQGEAQGLDVELLRAFAEHLGCEVTFINVPAKRSHQMLKSGSLDMMMGATKTTEREEYALFSAAYRNEEVRLFVLDENKDKIRLTQWQDIFSQKLRLLVPISGWYGVDYEQTRQRLEQEHLLILSPDADKSVQMLTYGRADLIIGDAMAMPYIASQHQGVRLSPLKPVLDRNQIHLMLSKQTLSSAQLKQFNAAIKALSANGEIARIVYKWQQISLAQQTKTSHQFNSLSAQYADLLTFD</sequence>
<proteinExistence type="inferred from homology"/>
<comment type="similarity">
    <text evidence="1">Belongs to the bacterial solute-binding protein 3 family.</text>
</comment>
<keyword evidence="6" id="KW-1185">Reference proteome</keyword>
<evidence type="ECO:0000256" key="3">
    <source>
        <dbReference type="SAM" id="Phobius"/>
    </source>
</evidence>
<dbReference type="EMBL" id="JBHFGJ010000001">
    <property type="protein sequence ID" value="MFB2651673.1"/>
    <property type="molecule type" value="Genomic_DNA"/>
</dbReference>
<evidence type="ECO:0000259" key="4">
    <source>
        <dbReference type="SMART" id="SM00062"/>
    </source>
</evidence>
<accession>A0ABV4VR63</accession>
<evidence type="ECO:0000313" key="5">
    <source>
        <dbReference type="EMBL" id="MFB2651673.1"/>
    </source>
</evidence>
<dbReference type="SUPFAM" id="SSF53850">
    <property type="entry name" value="Periplasmic binding protein-like II"/>
    <property type="match status" value="1"/>
</dbReference>